<feature type="compositionally biased region" description="Low complexity" evidence="1">
    <location>
        <begin position="1"/>
        <end position="22"/>
    </location>
</feature>
<dbReference type="EMBL" id="AOGT01001759">
    <property type="protein sequence ID" value="EMG47022.1"/>
    <property type="molecule type" value="Genomic_DNA"/>
</dbReference>
<feature type="region of interest" description="Disordered" evidence="1">
    <location>
        <begin position="87"/>
        <end position="117"/>
    </location>
</feature>
<feature type="region of interest" description="Disordered" evidence="1">
    <location>
        <begin position="1"/>
        <end position="39"/>
    </location>
</feature>
<gene>
    <name evidence="2" type="ORF">G210_2695</name>
</gene>
<comment type="caution">
    <text evidence="2">The sequence shown here is derived from an EMBL/GenBank/DDBJ whole genome shotgun (WGS) entry which is preliminary data.</text>
</comment>
<accession>M3HI70</accession>
<organism evidence="2 3">
    <name type="scientific">Candida maltosa (strain Xu316)</name>
    <name type="common">Yeast</name>
    <dbReference type="NCBI Taxonomy" id="1245528"/>
    <lineage>
        <taxon>Eukaryota</taxon>
        <taxon>Fungi</taxon>
        <taxon>Dikarya</taxon>
        <taxon>Ascomycota</taxon>
        <taxon>Saccharomycotina</taxon>
        <taxon>Pichiomycetes</taxon>
        <taxon>Debaryomycetaceae</taxon>
        <taxon>Candida/Lodderomyces clade</taxon>
        <taxon>Candida</taxon>
    </lineage>
</organism>
<sequence length="174" mass="19336">MYDIPLNTKTNKSTSTLSSQSPTIPPPAPVYHRTQSSPTIVKRPSDYYINKLSNTNLTSPSQQQLLLKRKSGDSDSIFSIASARSSTSTIPSTVSMTASSSQPPSTPKFERSFSVPSGMPMLNRSKTRFISVSESKQREKLRKQAFDEDDDELSGDECSLILFNVPLHNEFIRK</sequence>
<dbReference type="STRING" id="1245528.M3HI70"/>
<evidence type="ECO:0000313" key="2">
    <source>
        <dbReference type="EMBL" id="EMG47022.1"/>
    </source>
</evidence>
<feature type="compositionally biased region" description="Polar residues" evidence="1">
    <location>
        <begin position="94"/>
        <end position="103"/>
    </location>
</feature>
<evidence type="ECO:0000256" key="1">
    <source>
        <dbReference type="SAM" id="MobiDB-lite"/>
    </source>
</evidence>
<reference evidence="2 3" key="1">
    <citation type="submission" date="2013-02" db="EMBL/GenBank/DDBJ databases">
        <title>Genome sequence of Candida maltosa Xu316, a potential industrial strain for xylitol and ethanol production.</title>
        <authorList>
            <person name="Yu J."/>
            <person name="Wang Q."/>
            <person name="Geng X."/>
            <person name="Bao W."/>
            <person name="He P."/>
            <person name="Cai J."/>
        </authorList>
    </citation>
    <scope>NUCLEOTIDE SEQUENCE [LARGE SCALE GENOMIC DNA]</scope>
    <source>
        <strain evidence="3">Xu316</strain>
    </source>
</reference>
<dbReference type="OrthoDB" id="289721at2759"/>
<name>M3HI70_CANMX</name>
<evidence type="ECO:0000313" key="3">
    <source>
        <dbReference type="Proteomes" id="UP000011777"/>
    </source>
</evidence>
<protein>
    <submittedName>
        <fullName evidence="2">Uncharacterized protein</fullName>
    </submittedName>
</protein>
<dbReference type="AlphaFoldDB" id="M3HI70"/>
<dbReference type="HOGENOM" id="CLU_1539809_0_0_1"/>
<dbReference type="Proteomes" id="UP000011777">
    <property type="component" value="Unassembled WGS sequence"/>
</dbReference>
<keyword evidence="3" id="KW-1185">Reference proteome</keyword>
<proteinExistence type="predicted"/>